<evidence type="ECO:0000313" key="1">
    <source>
        <dbReference type="EMBL" id="MDQ0436780.1"/>
    </source>
</evidence>
<organism evidence="1 2">
    <name type="scientific">Kaistia dalseonensis</name>
    <dbReference type="NCBI Taxonomy" id="410840"/>
    <lineage>
        <taxon>Bacteria</taxon>
        <taxon>Pseudomonadati</taxon>
        <taxon>Pseudomonadota</taxon>
        <taxon>Alphaproteobacteria</taxon>
        <taxon>Hyphomicrobiales</taxon>
        <taxon>Kaistiaceae</taxon>
        <taxon>Kaistia</taxon>
    </lineage>
</organism>
<evidence type="ECO:0000313" key="2">
    <source>
        <dbReference type="Proteomes" id="UP001241603"/>
    </source>
</evidence>
<protein>
    <submittedName>
        <fullName evidence="1">Nucleoside 2-deoxyribosyltransferase</fullName>
    </submittedName>
</protein>
<reference evidence="1 2" key="1">
    <citation type="submission" date="2023-07" db="EMBL/GenBank/DDBJ databases">
        <title>Genomic Encyclopedia of Type Strains, Phase IV (KMG-IV): sequencing the most valuable type-strain genomes for metagenomic binning, comparative biology and taxonomic classification.</title>
        <authorList>
            <person name="Goeker M."/>
        </authorList>
    </citation>
    <scope>NUCLEOTIDE SEQUENCE [LARGE SCALE GENOMIC DNA]</scope>
    <source>
        <strain evidence="1 2">B6-8</strain>
    </source>
</reference>
<keyword evidence="2" id="KW-1185">Reference proteome</keyword>
<dbReference type="Gene3D" id="3.40.50.450">
    <property type="match status" value="1"/>
</dbReference>
<sequence length="193" mass="21106">MKVYLAGPEVFFENRDAIMSAKTELTRRYGFTPTVWTGEKYDPSSSPFDIGLQISAFNENVMRESDLIIANLTPYRGISADVGTAYELGFMVASGKPAFGYSNDGRLFAERVTADYYKGAVARDLRGFIRGADGLLVENNDMGDNLMLDGGIRHMGGVFIRRSVAPERMFDDLGAFEECLAAARARLLGASAA</sequence>
<dbReference type="PANTHER" id="PTHR15364:SF0">
    <property type="entry name" value="2'-DEOXYNUCLEOSIDE 5'-PHOSPHATE N-HYDROLASE 1"/>
    <property type="match status" value="1"/>
</dbReference>
<comment type="caution">
    <text evidence="1">The sequence shown here is derived from an EMBL/GenBank/DDBJ whole genome shotgun (WGS) entry which is preliminary data.</text>
</comment>
<gene>
    <name evidence="1" type="ORF">QO014_001150</name>
</gene>
<dbReference type="EMBL" id="JAUSVO010000001">
    <property type="protein sequence ID" value="MDQ0436780.1"/>
    <property type="molecule type" value="Genomic_DNA"/>
</dbReference>
<dbReference type="SUPFAM" id="SSF52309">
    <property type="entry name" value="N-(deoxy)ribosyltransferase-like"/>
    <property type="match status" value="1"/>
</dbReference>
<dbReference type="Pfam" id="PF05014">
    <property type="entry name" value="Nuc_deoxyrib_tr"/>
    <property type="match status" value="1"/>
</dbReference>
<dbReference type="InterPro" id="IPR051239">
    <property type="entry name" value="2'-dNMP_N-hydrolase"/>
</dbReference>
<name>A0ABU0H4U8_9HYPH</name>
<dbReference type="RefSeq" id="WP_266347664.1">
    <property type="nucleotide sequence ID" value="NZ_JAPKNG010000001.1"/>
</dbReference>
<dbReference type="InterPro" id="IPR007710">
    <property type="entry name" value="Nucleoside_deoxyribTrfase"/>
</dbReference>
<accession>A0ABU0H4U8</accession>
<dbReference type="Proteomes" id="UP001241603">
    <property type="component" value="Unassembled WGS sequence"/>
</dbReference>
<dbReference type="PANTHER" id="PTHR15364">
    <property type="entry name" value="2'-DEOXYNUCLEOSIDE 5'-PHOSPHATE N-HYDROLASE 1"/>
    <property type="match status" value="1"/>
</dbReference>
<proteinExistence type="predicted"/>